<accession>A0A2Z4LQD1</accession>
<dbReference type="EMBL" id="CP030104">
    <property type="protein sequence ID" value="AWX43618.1"/>
    <property type="molecule type" value="Genomic_DNA"/>
</dbReference>
<dbReference type="KEGG" id="spon:HME9304_00609"/>
<protein>
    <recommendedName>
        <fullName evidence="3">HNH nuclease domain-containing protein</fullName>
    </recommendedName>
</protein>
<gene>
    <name evidence="1" type="ORF">HME9304_00609</name>
</gene>
<dbReference type="Proteomes" id="UP000248536">
    <property type="component" value="Chromosome"/>
</dbReference>
<proteinExistence type="predicted"/>
<evidence type="ECO:0000313" key="2">
    <source>
        <dbReference type="Proteomes" id="UP000248536"/>
    </source>
</evidence>
<evidence type="ECO:0000313" key="1">
    <source>
        <dbReference type="EMBL" id="AWX43618.1"/>
    </source>
</evidence>
<evidence type="ECO:0008006" key="3">
    <source>
        <dbReference type="Google" id="ProtNLM"/>
    </source>
</evidence>
<dbReference type="AlphaFoldDB" id="A0A2Z4LQD1"/>
<sequence>MRHIELNNLHLPNSWKKKASRVHTRRIRAKSSLQEIKEYIKSNGTSVWKPTKRYLMKFSHNKCWFTEANNAISSFHIEHFRPKKKVKKLKGTWKYNEQTRNWNVGYWWLTYNWRNYRLCCDILNSHKGNYFPLSIGSLVATNPTINHSTEDYVLLDPTVSNDVKLLGFDVATGEAIPKYDERNYPVEYSRARISIIVYHLNEDVLLLESRKQKLKELDKLKKRIVQNIFKFKQVDAQNLAAKKVISDILSDYFQDLVDLLNPKLLNSTYTAMVKVYLDELALTESWVGKYVFPRARKQNLI</sequence>
<reference evidence="1 2" key="1">
    <citation type="submission" date="2018-06" db="EMBL/GenBank/DDBJ databases">
        <title>Spongiibacterium sp. HME9304 Genome sequencing and assembly.</title>
        <authorList>
            <person name="Kang H."/>
            <person name="Kim H."/>
            <person name="Joh K."/>
        </authorList>
    </citation>
    <scope>NUCLEOTIDE SEQUENCE [LARGE SCALE GENOMIC DNA]</scope>
    <source>
        <strain evidence="1 2">HME9304</strain>
    </source>
</reference>
<organism evidence="1 2">
    <name type="scientific">Flagellimonas maritima</name>
    <dbReference type="NCBI Taxonomy" id="1383885"/>
    <lineage>
        <taxon>Bacteria</taxon>
        <taxon>Pseudomonadati</taxon>
        <taxon>Bacteroidota</taxon>
        <taxon>Flavobacteriia</taxon>
        <taxon>Flavobacteriales</taxon>
        <taxon>Flavobacteriaceae</taxon>
        <taxon>Flagellimonas</taxon>
    </lineage>
</organism>
<name>A0A2Z4LQD1_9FLAO</name>
<keyword evidence="2" id="KW-1185">Reference proteome</keyword>